<sequence>MRFLKENAISIYKTLLWIVLMGHVADWFLDFTDETNRLLSTAMFCLIGIAYLTFAWAFDKIWLKTIFLFCGIYVILMNFIPDFGWIKTIIGIVCTLTPLIIQRFIPEEKEEVINS</sequence>
<keyword evidence="1" id="KW-0472">Membrane</keyword>
<dbReference type="EMBL" id="BTPE01000007">
    <property type="protein sequence ID" value="GMQ34015.1"/>
    <property type="molecule type" value="Genomic_DNA"/>
</dbReference>
<evidence type="ECO:0000313" key="2">
    <source>
        <dbReference type="EMBL" id="GMQ34015.1"/>
    </source>
</evidence>
<feature type="transmembrane region" description="Helical" evidence="1">
    <location>
        <begin position="35"/>
        <end position="54"/>
    </location>
</feature>
<keyword evidence="1" id="KW-0812">Transmembrane</keyword>
<feature type="transmembrane region" description="Helical" evidence="1">
    <location>
        <begin position="12"/>
        <end position="29"/>
    </location>
</feature>
<evidence type="ECO:0000256" key="1">
    <source>
        <dbReference type="SAM" id="Phobius"/>
    </source>
</evidence>
<dbReference type="RefSeq" id="WP_338228845.1">
    <property type="nucleotide sequence ID" value="NZ_BTPE01000007.1"/>
</dbReference>
<keyword evidence="1" id="KW-1133">Transmembrane helix</keyword>
<accession>A0ABQ6Q386</accession>
<dbReference type="Proteomes" id="UP001307705">
    <property type="component" value="Unassembled WGS sequence"/>
</dbReference>
<evidence type="ECO:0000313" key="3">
    <source>
        <dbReference type="Proteomes" id="UP001307705"/>
    </source>
</evidence>
<organism evidence="2 3">
    <name type="scientific">Algoriphagus taiwanensis</name>
    <dbReference type="NCBI Taxonomy" id="1445656"/>
    <lineage>
        <taxon>Bacteria</taxon>
        <taxon>Pseudomonadati</taxon>
        <taxon>Bacteroidota</taxon>
        <taxon>Cytophagia</taxon>
        <taxon>Cytophagales</taxon>
        <taxon>Cyclobacteriaceae</taxon>
        <taxon>Algoriphagus</taxon>
    </lineage>
</organism>
<name>A0ABQ6Q386_9BACT</name>
<protein>
    <submittedName>
        <fullName evidence="2">Uncharacterized protein</fullName>
    </submittedName>
</protein>
<proteinExistence type="predicted"/>
<gene>
    <name evidence="2" type="ORF">Ataiwa_22870</name>
</gene>
<keyword evidence="3" id="KW-1185">Reference proteome</keyword>
<reference evidence="2 3" key="1">
    <citation type="submission" date="2023-08" db="EMBL/GenBank/DDBJ databases">
        <title>Draft genome sequence of Algoriphagus taiwanensis.</title>
        <authorList>
            <person name="Takatani N."/>
            <person name="Hosokawa M."/>
            <person name="Sawabe T."/>
        </authorList>
    </citation>
    <scope>NUCLEOTIDE SEQUENCE [LARGE SCALE GENOMIC DNA]</scope>
    <source>
        <strain evidence="2 3">JCM 19755</strain>
    </source>
</reference>
<comment type="caution">
    <text evidence="2">The sequence shown here is derived from an EMBL/GenBank/DDBJ whole genome shotgun (WGS) entry which is preliminary data.</text>
</comment>
<feature type="transmembrane region" description="Helical" evidence="1">
    <location>
        <begin position="61"/>
        <end position="80"/>
    </location>
</feature>